<accession>A0A151M7Y3</accession>
<name>A0A151M7Y3_ALLMI</name>
<reference evidence="1 2" key="1">
    <citation type="journal article" date="2012" name="Genome Biol.">
        <title>Sequencing three crocodilian genomes to illuminate the evolution of archosaurs and amniotes.</title>
        <authorList>
            <person name="St John J.A."/>
            <person name="Braun E.L."/>
            <person name="Isberg S.R."/>
            <person name="Miles L.G."/>
            <person name="Chong A.Y."/>
            <person name="Gongora J."/>
            <person name="Dalzell P."/>
            <person name="Moran C."/>
            <person name="Bed'hom B."/>
            <person name="Abzhanov A."/>
            <person name="Burgess S.C."/>
            <person name="Cooksey A.M."/>
            <person name="Castoe T.A."/>
            <person name="Crawford N.G."/>
            <person name="Densmore L.D."/>
            <person name="Drew J.C."/>
            <person name="Edwards S.V."/>
            <person name="Faircloth B.C."/>
            <person name="Fujita M.K."/>
            <person name="Greenwold M.J."/>
            <person name="Hoffmann F.G."/>
            <person name="Howard J.M."/>
            <person name="Iguchi T."/>
            <person name="Janes D.E."/>
            <person name="Khan S.Y."/>
            <person name="Kohno S."/>
            <person name="de Koning A.J."/>
            <person name="Lance S.L."/>
            <person name="McCarthy F.M."/>
            <person name="McCormack J.E."/>
            <person name="Merchant M.E."/>
            <person name="Peterson D.G."/>
            <person name="Pollock D.D."/>
            <person name="Pourmand N."/>
            <person name="Raney B.J."/>
            <person name="Roessler K.A."/>
            <person name="Sanford J.R."/>
            <person name="Sawyer R.H."/>
            <person name="Schmidt C.J."/>
            <person name="Triplett E.W."/>
            <person name="Tuberville T.D."/>
            <person name="Venegas-Anaya M."/>
            <person name="Howard J.T."/>
            <person name="Jarvis E.D."/>
            <person name="Guillette L.J.Jr."/>
            <person name="Glenn T.C."/>
            <person name="Green R.E."/>
            <person name="Ray D.A."/>
        </authorList>
    </citation>
    <scope>NUCLEOTIDE SEQUENCE [LARGE SCALE GENOMIC DNA]</scope>
    <source>
        <strain evidence="1">KSC_2009_1</strain>
    </source>
</reference>
<evidence type="ECO:0000313" key="1">
    <source>
        <dbReference type="EMBL" id="KYO20624.1"/>
    </source>
</evidence>
<dbReference type="EMBL" id="AKHW03006358">
    <property type="protein sequence ID" value="KYO20624.1"/>
    <property type="molecule type" value="Genomic_DNA"/>
</dbReference>
<comment type="caution">
    <text evidence="1">The sequence shown here is derived from an EMBL/GenBank/DDBJ whole genome shotgun (WGS) entry which is preliminary data.</text>
</comment>
<dbReference type="AlphaFoldDB" id="A0A151M7Y3"/>
<evidence type="ECO:0000313" key="2">
    <source>
        <dbReference type="Proteomes" id="UP000050525"/>
    </source>
</evidence>
<dbReference type="Proteomes" id="UP000050525">
    <property type="component" value="Unassembled WGS sequence"/>
</dbReference>
<protein>
    <submittedName>
        <fullName evidence="1">Uncharacterized protein</fullName>
    </submittedName>
</protein>
<sequence length="169" mass="18807">MGRQTQAQLAQGQRQHVFQALESIHLWHLIHVNTVISFTKRQKKSKTYETHFQIVISTPRRCFLLLLNMVTKTGDISEPTILKKPHINLKGNINLGCPTATGSRSPGISDPEATLDPEKSSACGLSRNFVFQKPVLTTRKHVITITTGGERNVAANCANRSFNDLDDDT</sequence>
<organism evidence="1 2">
    <name type="scientific">Alligator mississippiensis</name>
    <name type="common">American alligator</name>
    <dbReference type="NCBI Taxonomy" id="8496"/>
    <lineage>
        <taxon>Eukaryota</taxon>
        <taxon>Metazoa</taxon>
        <taxon>Chordata</taxon>
        <taxon>Craniata</taxon>
        <taxon>Vertebrata</taxon>
        <taxon>Euteleostomi</taxon>
        <taxon>Archelosauria</taxon>
        <taxon>Archosauria</taxon>
        <taxon>Crocodylia</taxon>
        <taxon>Alligatoridae</taxon>
        <taxon>Alligatorinae</taxon>
        <taxon>Alligator</taxon>
    </lineage>
</organism>
<keyword evidence="2" id="KW-1185">Reference proteome</keyword>
<proteinExistence type="predicted"/>
<gene>
    <name evidence="1" type="ORF">Y1Q_0012519</name>
</gene>